<dbReference type="Gene3D" id="3.30.1490.40">
    <property type="match status" value="1"/>
</dbReference>
<dbReference type="SUPFAM" id="SSF55277">
    <property type="entry name" value="GYF domain"/>
    <property type="match status" value="1"/>
</dbReference>
<comment type="caution">
    <text evidence="3">The sequence shown here is derived from an EMBL/GenBank/DDBJ whole genome shotgun (WGS) entry which is preliminary data.</text>
</comment>
<dbReference type="Pfam" id="PF02213">
    <property type="entry name" value="GYF"/>
    <property type="match status" value="1"/>
</dbReference>
<feature type="compositionally biased region" description="Low complexity" evidence="1">
    <location>
        <begin position="118"/>
        <end position="135"/>
    </location>
</feature>
<feature type="compositionally biased region" description="Basic and acidic residues" evidence="1">
    <location>
        <begin position="26"/>
        <end position="38"/>
    </location>
</feature>
<feature type="compositionally biased region" description="Polar residues" evidence="1">
    <location>
        <begin position="966"/>
        <end position="978"/>
    </location>
</feature>
<feature type="region of interest" description="Disordered" evidence="1">
    <location>
        <begin position="1337"/>
        <end position="1364"/>
    </location>
</feature>
<feature type="region of interest" description="Disordered" evidence="1">
    <location>
        <begin position="966"/>
        <end position="1009"/>
    </location>
</feature>
<feature type="compositionally biased region" description="Low complexity" evidence="1">
    <location>
        <begin position="600"/>
        <end position="611"/>
    </location>
</feature>
<feature type="region of interest" description="Disordered" evidence="1">
    <location>
        <begin position="1"/>
        <end position="217"/>
    </location>
</feature>
<protein>
    <submittedName>
        <fullName evidence="3">GYF domain-containing protein</fullName>
    </submittedName>
</protein>
<dbReference type="Proteomes" id="UP000703269">
    <property type="component" value="Unassembled WGS sequence"/>
</dbReference>
<feature type="region of interest" description="Disordered" evidence="1">
    <location>
        <begin position="646"/>
        <end position="675"/>
    </location>
</feature>
<name>A0A9P3G151_9APHY</name>
<dbReference type="OrthoDB" id="6415790at2759"/>
<dbReference type="EMBL" id="BPQB01000003">
    <property type="protein sequence ID" value="GJE86015.1"/>
    <property type="molecule type" value="Genomic_DNA"/>
</dbReference>
<feature type="region of interest" description="Disordered" evidence="1">
    <location>
        <begin position="791"/>
        <end position="818"/>
    </location>
</feature>
<dbReference type="PANTHER" id="PTHR24216">
    <property type="entry name" value="PAXILLIN-RELATED"/>
    <property type="match status" value="1"/>
</dbReference>
<dbReference type="InterPro" id="IPR035445">
    <property type="entry name" value="GYF-like_dom_sf"/>
</dbReference>
<evidence type="ECO:0000313" key="3">
    <source>
        <dbReference type="EMBL" id="GJE86015.1"/>
    </source>
</evidence>
<feature type="compositionally biased region" description="Polar residues" evidence="1">
    <location>
        <begin position="376"/>
        <end position="388"/>
    </location>
</feature>
<feature type="compositionally biased region" description="Polar residues" evidence="1">
    <location>
        <begin position="689"/>
        <end position="707"/>
    </location>
</feature>
<feature type="compositionally biased region" description="Polar residues" evidence="1">
    <location>
        <begin position="655"/>
        <end position="665"/>
    </location>
</feature>
<keyword evidence="4" id="KW-1185">Reference proteome</keyword>
<evidence type="ECO:0000256" key="1">
    <source>
        <dbReference type="SAM" id="MobiDB-lite"/>
    </source>
</evidence>
<feature type="region of interest" description="Disordered" evidence="1">
    <location>
        <begin position="562"/>
        <end position="611"/>
    </location>
</feature>
<feature type="compositionally biased region" description="Pro residues" evidence="1">
    <location>
        <begin position="396"/>
        <end position="409"/>
    </location>
</feature>
<proteinExistence type="predicted"/>
<feature type="compositionally biased region" description="Polar residues" evidence="1">
    <location>
        <begin position="723"/>
        <end position="748"/>
    </location>
</feature>
<dbReference type="SMART" id="SM00444">
    <property type="entry name" value="GYF"/>
    <property type="match status" value="1"/>
</dbReference>
<feature type="compositionally biased region" description="Acidic residues" evidence="1">
    <location>
        <begin position="590"/>
        <end position="599"/>
    </location>
</feature>
<feature type="compositionally biased region" description="Polar residues" evidence="1">
    <location>
        <begin position="489"/>
        <end position="504"/>
    </location>
</feature>
<feature type="compositionally biased region" description="Pro residues" evidence="1">
    <location>
        <begin position="200"/>
        <end position="211"/>
    </location>
</feature>
<sequence length="1400" mass="150800">MSLPLLRQPAGLSSDTLDPPPSRAHATQDDQWSAHETIESEDERDDTANRQEDLTIRPSKLPTTTDKAHEVVESPSPTAPSPTTVQDAQARDVDTSSVQSLPMVQVTEHSNLNEPMTSRSASSSYPAPPSSGLAPTATSSLDRRNRHRSTMDTRASNRISGFFSSLIHRRDHPPPSTPREAMAASTPPPKDSSRASSPMPSRPSTPPPSLPAPSLSDLGLSLSPITVPLSPSHFSSPPCSGAFLQPHYLLLCHAQGLDVLPLVSPPAPQPYSLIRRVPFKSVVVMEHRGVLVAIAGRRDGVRVYALEEVRRAVEWRIDMEVKREREKSRREELKRALIASHDIREKSQASRKDSSRGLPPFPSNSKAKPDRRATVSVGSTSPSTLSRHTTVKRPKTPPMPVPSGPPPAYSGPAGSRSRSNSSVPINPNMNRARTTSVNDVLAGTANRSLIAETNFLLRDAKADWGSSDDEAIDPVAAPSGSQALDERTSALSTANSAQTVTPATAGTRLEVPRSQTSPQTRRRPANLDLSLTRANPPSNVVATAAPPSPTPTLLTLRQTLMTSPASTNAVTTRRTTSPDATRSPVNLAIEVDEDEEEGEPAPSSPTTPTQERISLAEALMESRLPDVAPPGTIQEQDAILLSNVASGDEDVLGSPRTSESFSTNTRRSMGDSSVRRRRRWSVFDGFFQPTLSQPSQTDAASVTSGSSQPPPAPPQEMQERQPGTLSRSQSTRALATIPQPASDSNLPRPSTAPGRDGSVRSLPASAQAHIMTPNAPSSASRFLPRIITNAFHGRRSDDAPGSPRTMESDGRKSLATPVSIPAPAPKLEYVKLPGTKGSVMIKAVETAKKSFLAILCGDNGEKVELFAGTYRTALGLSRTFILPDSPRSLELQLQGDDLVEVFLVFSQNVFGLEPATVRVREVRIGRAERRAARRRLRETQQVAETGDTENTLGEDDTAVNVTIGVSVTPASPTPNGNGENPEITPLSSPMPGNVHPADTQGGASATAETGSVAMSSVNADELATLAAAQTSPYTTFQQLTFAPNFPLATIADEYIIPPTYPAFLDYRKDFEPDSDEQDLAQVQFTPPGLPAPIAAPPTQWYYRDPKGVIHGPWTAAVMQQWFKEGLLPLDLPVRREDDTEYVVLKDLRLQCVDPMYPFKAPSPPPAASIPTQLIPPVDPSKPLLSPISLLSQPKHFGPPALFFSSRGGHSTTIVDARGRSVLKGRFMWSADDDDDTSSIMSSAPRLGDVKRLEAFDVQDRAILVAMRQGGLEAVDFGDALLLPADQSRTLFPHFHPPTASVNRRGSFVWKIGTPTSSSTGSPLPALPAKIPHRFHSKKQSTALVKSPGRNDFSGSADADPDHPRDEVFFLGRKDDDVYFCERRYGAFRVLRISPLSSSSA</sequence>
<feature type="compositionally biased region" description="Polar residues" evidence="1">
    <location>
        <begin position="416"/>
        <end position="431"/>
    </location>
</feature>
<feature type="compositionally biased region" description="Basic and acidic residues" evidence="1">
    <location>
        <begin position="46"/>
        <end position="55"/>
    </location>
</feature>
<feature type="compositionally biased region" description="Polar residues" evidence="1">
    <location>
        <begin position="152"/>
        <end position="163"/>
    </location>
</feature>
<dbReference type="PANTHER" id="PTHR24216:SF65">
    <property type="entry name" value="PAXILLIN-LIKE PROTEIN 1"/>
    <property type="match status" value="1"/>
</dbReference>
<feature type="region of interest" description="Disordered" evidence="1">
    <location>
        <begin position="687"/>
        <end position="760"/>
    </location>
</feature>
<evidence type="ECO:0000259" key="2">
    <source>
        <dbReference type="PROSITE" id="PS50829"/>
    </source>
</evidence>
<reference evidence="3 4" key="1">
    <citation type="submission" date="2021-08" db="EMBL/GenBank/DDBJ databases">
        <title>Draft Genome Sequence of Phanerochaete sordida strain YK-624.</title>
        <authorList>
            <person name="Mori T."/>
            <person name="Dohra H."/>
            <person name="Suzuki T."/>
            <person name="Kawagishi H."/>
            <person name="Hirai H."/>
        </authorList>
    </citation>
    <scope>NUCLEOTIDE SEQUENCE [LARGE SCALE GENOMIC DNA]</scope>
    <source>
        <strain evidence="3 4">YK-624</strain>
    </source>
</reference>
<feature type="compositionally biased region" description="Polar residues" evidence="1">
    <location>
        <begin position="95"/>
        <end position="117"/>
    </location>
</feature>
<accession>A0A9P3G151</accession>
<feature type="compositionally biased region" description="Basic and acidic residues" evidence="1">
    <location>
        <begin position="340"/>
        <end position="355"/>
    </location>
</feature>
<dbReference type="PROSITE" id="PS50829">
    <property type="entry name" value="GYF"/>
    <property type="match status" value="1"/>
</dbReference>
<feature type="compositionally biased region" description="Polar residues" evidence="1">
    <location>
        <begin position="562"/>
        <end position="584"/>
    </location>
</feature>
<feature type="region of interest" description="Disordered" evidence="1">
    <location>
        <begin position="340"/>
        <end position="431"/>
    </location>
</feature>
<dbReference type="InterPro" id="IPR003169">
    <property type="entry name" value="GYF"/>
</dbReference>
<feature type="compositionally biased region" description="Low complexity" evidence="1">
    <location>
        <begin position="534"/>
        <end position="549"/>
    </location>
</feature>
<gene>
    <name evidence="3" type="ORF">PsYK624_020950</name>
</gene>
<feature type="domain" description="GYF" evidence="2">
    <location>
        <begin position="1097"/>
        <end position="1148"/>
    </location>
</feature>
<organism evidence="3 4">
    <name type="scientific">Phanerochaete sordida</name>
    <dbReference type="NCBI Taxonomy" id="48140"/>
    <lineage>
        <taxon>Eukaryota</taxon>
        <taxon>Fungi</taxon>
        <taxon>Dikarya</taxon>
        <taxon>Basidiomycota</taxon>
        <taxon>Agaricomycotina</taxon>
        <taxon>Agaricomycetes</taxon>
        <taxon>Polyporales</taxon>
        <taxon>Phanerochaetaceae</taxon>
        <taxon>Phanerochaete</taxon>
    </lineage>
</organism>
<evidence type="ECO:0000313" key="4">
    <source>
        <dbReference type="Proteomes" id="UP000703269"/>
    </source>
</evidence>
<feature type="region of interest" description="Disordered" evidence="1">
    <location>
        <begin position="465"/>
        <end position="549"/>
    </location>
</feature>